<organism evidence="2 3">
    <name type="scientific">Triparma laevis f. longispina</name>
    <dbReference type="NCBI Taxonomy" id="1714387"/>
    <lineage>
        <taxon>Eukaryota</taxon>
        <taxon>Sar</taxon>
        <taxon>Stramenopiles</taxon>
        <taxon>Ochrophyta</taxon>
        <taxon>Bolidophyceae</taxon>
        <taxon>Parmales</taxon>
        <taxon>Triparmaceae</taxon>
        <taxon>Triparma</taxon>
    </lineage>
</organism>
<feature type="region of interest" description="Disordered" evidence="1">
    <location>
        <begin position="305"/>
        <end position="353"/>
    </location>
</feature>
<sequence length="353" mass="39988">MKPLLFTFLLPPSIHRSFQNYLNPTNYLLSALEDNDAAENAGVEDRINEGIDDRDSLSSLLSSFSSIYEPPDLTASTPSSSSPLPSVSFDPPTSPSNDPSNEYDELYNRKKGSSAFERALRGETSVYTNDWNSPSPPSSSTPETLSPPSPPSTTETCPSCSSLLTPLDTLYISKYSICQSCRSLQLQKKFADANTPGINVWDVRRMARGGDEVEGWKKGGKVEEKRFEDRRSNVSKPRIEVEFGEEEEDLNVDVSLVQFGEGEGDNEEEDEDAEYNYVRWLEEELEESRTFVRILLRRVDRLEGRKKEKEGKGGKEKGKKEKKEKWEKVRDEETGGFFFMNPETGEQRWEIDN</sequence>
<protein>
    <submittedName>
        <fullName evidence="2">Uncharacterized protein</fullName>
    </submittedName>
</protein>
<dbReference type="AlphaFoldDB" id="A0A9W7CE60"/>
<evidence type="ECO:0000313" key="2">
    <source>
        <dbReference type="EMBL" id="GMI04491.1"/>
    </source>
</evidence>
<evidence type="ECO:0000256" key="1">
    <source>
        <dbReference type="SAM" id="MobiDB-lite"/>
    </source>
</evidence>
<name>A0A9W7CE60_9STRA</name>
<gene>
    <name evidence="2" type="ORF">TrLO_g15462</name>
</gene>
<keyword evidence="3" id="KW-1185">Reference proteome</keyword>
<evidence type="ECO:0000313" key="3">
    <source>
        <dbReference type="Proteomes" id="UP001165122"/>
    </source>
</evidence>
<dbReference type="Proteomes" id="UP001165122">
    <property type="component" value="Unassembled WGS sequence"/>
</dbReference>
<feature type="region of interest" description="Disordered" evidence="1">
    <location>
        <begin position="125"/>
        <end position="158"/>
    </location>
</feature>
<proteinExistence type="predicted"/>
<reference evidence="3" key="1">
    <citation type="journal article" date="2023" name="Commun. Biol.">
        <title>Genome analysis of Parmales, the sister group of diatoms, reveals the evolutionary specialization of diatoms from phago-mixotrophs to photoautotrophs.</title>
        <authorList>
            <person name="Ban H."/>
            <person name="Sato S."/>
            <person name="Yoshikawa S."/>
            <person name="Yamada K."/>
            <person name="Nakamura Y."/>
            <person name="Ichinomiya M."/>
            <person name="Sato N."/>
            <person name="Blanc-Mathieu R."/>
            <person name="Endo H."/>
            <person name="Kuwata A."/>
            <person name="Ogata H."/>
        </authorList>
    </citation>
    <scope>NUCLEOTIDE SEQUENCE [LARGE SCALE GENOMIC DNA]</scope>
    <source>
        <strain evidence="3">NIES 3700</strain>
    </source>
</reference>
<dbReference type="EMBL" id="BRXW01000074">
    <property type="protein sequence ID" value="GMI04491.1"/>
    <property type="molecule type" value="Genomic_DNA"/>
</dbReference>
<accession>A0A9W7CE60</accession>
<comment type="caution">
    <text evidence="2">The sequence shown here is derived from an EMBL/GenBank/DDBJ whole genome shotgun (WGS) entry which is preliminary data.</text>
</comment>
<feature type="region of interest" description="Disordered" evidence="1">
    <location>
        <begin position="71"/>
        <end position="111"/>
    </location>
</feature>
<feature type="compositionally biased region" description="Low complexity" evidence="1">
    <location>
        <begin position="71"/>
        <end position="100"/>
    </location>
</feature>
<dbReference type="OrthoDB" id="10631743at2759"/>
<feature type="compositionally biased region" description="Basic and acidic residues" evidence="1">
    <location>
        <begin position="305"/>
        <end position="333"/>
    </location>
</feature>
<feature type="compositionally biased region" description="Pro residues" evidence="1">
    <location>
        <begin position="134"/>
        <end position="151"/>
    </location>
</feature>